<keyword evidence="2" id="KW-1133">Transmembrane helix</keyword>
<keyword evidence="2" id="KW-0472">Membrane</keyword>
<dbReference type="KEGG" id="ssck:SPSK_10142"/>
<feature type="region of interest" description="Disordered" evidence="1">
    <location>
        <begin position="70"/>
        <end position="92"/>
    </location>
</feature>
<dbReference type="EMBL" id="AXCR01000007">
    <property type="protein sequence ID" value="KJR85910.1"/>
    <property type="molecule type" value="Genomic_DNA"/>
</dbReference>
<comment type="caution">
    <text evidence="3">The sequence shown here is derived from an EMBL/GenBank/DDBJ whole genome shotgun (WGS) entry which is preliminary data.</text>
</comment>
<proteinExistence type="predicted"/>
<keyword evidence="2" id="KW-0812">Transmembrane</keyword>
<organism evidence="3 4">
    <name type="scientific">Sporothrix schenckii 1099-18</name>
    <dbReference type="NCBI Taxonomy" id="1397361"/>
    <lineage>
        <taxon>Eukaryota</taxon>
        <taxon>Fungi</taxon>
        <taxon>Dikarya</taxon>
        <taxon>Ascomycota</taxon>
        <taxon>Pezizomycotina</taxon>
        <taxon>Sordariomycetes</taxon>
        <taxon>Sordariomycetidae</taxon>
        <taxon>Ophiostomatales</taxon>
        <taxon>Ophiostomataceae</taxon>
        <taxon>Sporothrix</taxon>
    </lineage>
</organism>
<feature type="transmembrane region" description="Helical" evidence="2">
    <location>
        <begin position="12"/>
        <end position="35"/>
    </location>
</feature>
<dbReference type="VEuPathDB" id="FungiDB:SPSK_10142"/>
<evidence type="ECO:0000256" key="1">
    <source>
        <dbReference type="SAM" id="MobiDB-lite"/>
    </source>
</evidence>
<sequence length="92" mass="9880">MTGMPDCGGRVGSLMLVAASVCLFQVVSVSVLLPLCCSPDLPLLIPRLCALSKVSSMIAMQGKAMRNAKQSILAETQRTSTKRGERKDENRL</sequence>
<dbReference type="Proteomes" id="UP000033710">
    <property type="component" value="Unassembled WGS sequence"/>
</dbReference>
<reference evidence="3 4" key="2">
    <citation type="journal article" date="2015" name="Eukaryot. Cell">
        <title>Asexual propagation of a virulent clone complex in a human and feline outbreak of sporotrichosis.</title>
        <authorList>
            <person name="Teixeira Mde M."/>
            <person name="Rodrigues A.M."/>
            <person name="Tsui C.K."/>
            <person name="de Almeida L.G."/>
            <person name="Van Diepeningen A.D."/>
            <person name="van den Ende B.G."/>
            <person name="Fernandes G.F."/>
            <person name="Kano R."/>
            <person name="Hamelin R.C."/>
            <person name="Lopes-Bezerra L.M."/>
            <person name="Vasconcelos A.T."/>
            <person name="de Hoog S."/>
            <person name="de Camargo Z.P."/>
            <person name="Felipe M.S."/>
        </authorList>
    </citation>
    <scope>NUCLEOTIDE SEQUENCE [LARGE SCALE GENOMIC DNA]</scope>
    <source>
        <strain evidence="3 4">1099-18</strain>
    </source>
</reference>
<evidence type="ECO:0000313" key="3">
    <source>
        <dbReference type="EMBL" id="KJR85910.1"/>
    </source>
</evidence>
<evidence type="ECO:0000313" key="4">
    <source>
        <dbReference type="Proteomes" id="UP000033710"/>
    </source>
</evidence>
<protein>
    <submittedName>
        <fullName evidence="3">Uncharacterized protein</fullName>
    </submittedName>
</protein>
<dbReference type="RefSeq" id="XP_016588586.1">
    <property type="nucleotide sequence ID" value="XM_016736696.1"/>
</dbReference>
<gene>
    <name evidence="3" type="ORF">SPSK_10142</name>
</gene>
<feature type="compositionally biased region" description="Polar residues" evidence="1">
    <location>
        <begin position="70"/>
        <end position="79"/>
    </location>
</feature>
<accession>A0A0F2MAQ8</accession>
<dbReference type="GeneID" id="27671973"/>
<name>A0A0F2MAQ8_SPOSC</name>
<dbReference type="AlphaFoldDB" id="A0A0F2MAQ8"/>
<reference evidence="3 4" key="1">
    <citation type="journal article" date="2014" name="BMC Genomics">
        <title>Comparative genomics of the major fungal agents of human and animal Sporotrichosis: Sporothrix schenckii and Sporothrix brasiliensis.</title>
        <authorList>
            <person name="Teixeira M.M."/>
            <person name="de Almeida L.G."/>
            <person name="Kubitschek-Barreira P."/>
            <person name="Alves F.L."/>
            <person name="Kioshima E.S."/>
            <person name="Abadio A.K."/>
            <person name="Fernandes L."/>
            <person name="Derengowski L.S."/>
            <person name="Ferreira K.S."/>
            <person name="Souza R.C."/>
            <person name="Ruiz J.C."/>
            <person name="de Andrade N.C."/>
            <person name="Paes H.C."/>
            <person name="Nicola A.M."/>
            <person name="Albuquerque P."/>
            <person name="Gerber A.L."/>
            <person name="Martins V.P."/>
            <person name="Peconick L.D."/>
            <person name="Neto A.V."/>
            <person name="Chaucanez C.B."/>
            <person name="Silva P.A."/>
            <person name="Cunha O.L."/>
            <person name="de Oliveira F.F."/>
            <person name="dos Santos T.C."/>
            <person name="Barros A.L."/>
            <person name="Soares M.A."/>
            <person name="de Oliveira L.M."/>
            <person name="Marini M.M."/>
            <person name="Villalobos-Duno H."/>
            <person name="Cunha M.M."/>
            <person name="de Hoog S."/>
            <person name="da Silveira J.F."/>
            <person name="Henrissat B."/>
            <person name="Nino-Vega G.A."/>
            <person name="Cisalpino P.S."/>
            <person name="Mora-Montes H.M."/>
            <person name="Almeida S.R."/>
            <person name="Stajich J.E."/>
            <person name="Lopes-Bezerra L.M."/>
            <person name="Vasconcelos A.T."/>
            <person name="Felipe M.S."/>
        </authorList>
    </citation>
    <scope>NUCLEOTIDE SEQUENCE [LARGE SCALE GENOMIC DNA]</scope>
    <source>
        <strain evidence="3 4">1099-18</strain>
    </source>
</reference>
<evidence type="ECO:0000256" key="2">
    <source>
        <dbReference type="SAM" id="Phobius"/>
    </source>
</evidence>
<feature type="compositionally biased region" description="Basic and acidic residues" evidence="1">
    <location>
        <begin position="82"/>
        <end position="92"/>
    </location>
</feature>